<proteinExistence type="predicted"/>
<dbReference type="GO" id="GO:0016740">
    <property type="term" value="F:transferase activity"/>
    <property type="evidence" value="ECO:0007669"/>
    <property type="project" value="UniProtKB-KW"/>
</dbReference>
<dbReference type="InterPro" id="IPR029044">
    <property type="entry name" value="Nucleotide-diphossugar_trans"/>
</dbReference>
<dbReference type="Pfam" id="PF00535">
    <property type="entry name" value="Glycos_transf_2"/>
    <property type="match status" value="1"/>
</dbReference>
<feature type="domain" description="Glycosyltransferase 2-like" evidence="1">
    <location>
        <begin position="8"/>
        <end position="131"/>
    </location>
</feature>
<keyword evidence="3" id="KW-1185">Reference proteome</keyword>
<organism evidence="2 3">
    <name type="scientific">Leuconostoc gasicomitatum</name>
    <dbReference type="NCBI Taxonomy" id="115778"/>
    <lineage>
        <taxon>Bacteria</taxon>
        <taxon>Bacillati</taxon>
        <taxon>Bacillota</taxon>
        <taxon>Bacilli</taxon>
        <taxon>Lactobacillales</taxon>
        <taxon>Lactobacillaceae</taxon>
        <taxon>Leuconostoc</taxon>
        <taxon>Leuconostoc gelidum group</taxon>
    </lineage>
</organism>
<evidence type="ECO:0000313" key="2">
    <source>
        <dbReference type="EMBL" id="CUW09037.1"/>
    </source>
</evidence>
<comment type="caution">
    <text evidence="2">The sequence shown here is derived from an EMBL/GenBank/DDBJ whole genome shotgun (WGS) entry which is preliminary data.</text>
</comment>
<dbReference type="PANTHER" id="PTHR43685">
    <property type="entry name" value="GLYCOSYLTRANSFERASE"/>
    <property type="match status" value="1"/>
</dbReference>
<dbReference type="SUPFAM" id="SSF53448">
    <property type="entry name" value="Nucleotide-diphospho-sugar transferases"/>
    <property type="match status" value="1"/>
</dbReference>
<protein>
    <submittedName>
        <fullName evidence="2">dTDP-rhamnosyl transferase rfbF</fullName>
    </submittedName>
</protein>
<gene>
    <name evidence="2" type="ORF">C122C_0408</name>
</gene>
<dbReference type="InterPro" id="IPR001173">
    <property type="entry name" value="Glyco_trans_2-like"/>
</dbReference>
<dbReference type="PANTHER" id="PTHR43685:SF2">
    <property type="entry name" value="GLYCOSYLTRANSFERASE 2-LIKE DOMAIN-CONTAINING PROTEIN"/>
    <property type="match status" value="1"/>
</dbReference>
<evidence type="ECO:0000259" key="1">
    <source>
        <dbReference type="Pfam" id="PF00535"/>
    </source>
</evidence>
<accession>A0ABM9V2H2</accession>
<name>A0ABM9V2H2_9LACO</name>
<dbReference type="RefSeq" id="WP_089997502.1">
    <property type="nucleotide sequence ID" value="NZ_CBCPIF010000001.1"/>
</dbReference>
<sequence>MISYIAGIVTYNRYDKLLSAIESLLNQTILPKYIIVIDNASTDVRYSNLKEQYYNSKVPIIIKRQESNLGGSGGFTQLFKEAKKSKSEFLLLSDDDIVYHQDYVEQISKHDLGKKHVYVGRAIDNKGMTLALHYPVKFQGELSKIKTITFLGVLLPVIAIREVGLPIADFFIWEDDREYAQRLEKKGNYKFVGVNKAVVFHNSGLANIGPVKSDWKTYYGIRNFIYRVKLHENNIFGWNRVFWKLAKSIGVTFILPKRYNGNIKYRIGQIFNGAVDGMHGKLGINKKYFPGKR</sequence>
<dbReference type="InterPro" id="IPR050834">
    <property type="entry name" value="Glycosyltransf_2"/>
</dbReference>
<dbReference type="EMBL" id="FBSY01000006">
    <property type="protein sequence ID" value="CUW09037.1"/>
    <property type="molecule type" value="Genomic_DNA"/>
</dbReference>
<dbReference type="Proteomes" id="UP000199271">
    <property type="component" value="Unassembled WGS sequence"/>
</dbReference>
<evidence type="ECO:0000313" key="3">
    <source>
        <dbReference type="Proteomes" id="UP000199271"/>
    </source>
</evidence>
<keyword evidence="2" id="KW-0808">Transferase</keyword>
<reference evidence="2 3" key="1">
    <citation type="submission" date="2015-12" db="EMBL/GenBank/DDBJ databases">
        <authorList>
            <person name="Andreevskaya M."/>
        </authorList>
    </citation>
    <scope>NUCLEOTIDE SEQUENCE [LARGE SCALE GENOMIC DNA]</scope>
    <source>
        <strain evidence="2 3">C122c</strain>
    </source>
</reference>
<dbReference type="Gene3D" id="3.90.550.10">
    <property type="entry name" value="Spore Coat Polysaccharide Biosynthesis Protein SpsA, Chain A"/>
    <property type="match status" value="1"/>
</dbReference>